<protein>
    <submittedName>
        <fullName evidence="2">Uncharacterized protein</fullName>
    </submittedName>
</protein>
<sequence>MAACGQRNAASDMASWNPTTAPSATNTPSTPITSFSPAPTPGRSGTVCFIGPVSLPLASQGQESLLDWWLQAWSEVPGAFRRGFDSATLLTAWMIWKERNRRTFDAISSTPDQLLHKTKDEAAEWVAAGFRDLMIFNTA</sequence>
<feature type="region of interest" description="Disordered" evidence="1">
    <location>
        <begin position="1"/>
        <end position="40"/>
    </location>
</feature>
<dbReference type="InParanoid" id="A0A1W0VV87"/>
<reference evidence="3" key="2">
    <citation type="journal article" date="2018" name="Plant J.">
        <title>The Sorghum bicolor reference genome: improved assembly, gene annotations, a transcriptome atlas, and signatures of genome organization.</title>
        <authorList>
            <person name="McCormick R.F."/>
            <person name="Truong S.K."/>
            <person name="Sreedasyam A."/>
            <person name="Jenkins J."/>
            <person name="Shu S."/>
            <person name="Sims D."/>
            <person name="Kennedy M."/>
            <person name="Amirebrahimi M."/>
            <person name="Weers B.D."/>
            <person name="McKinley B."/>
            <person name="Mattison A."/>
            <person name="Morishige D.T."/>
            <person name="Grimwood J."/>
            <person name="Schmutz J."/>
            <person name="Mullet J.E."/>
        </authorList>
    </citation>
    <scope>NUCLEOTIDE SEQUENCE [LARGE SCALE GENOMIC DNA]</scope>
    <source>
        <strain evidence="3">cv. BTx623</strain>
    </source>
</reference>
<keyword evidence="3" id="KW-1185">Reference proteome</keyword>
<gene>
    <name evidence="2" type="ORF">SORBI_3003G006866</name>
</gene>
<dbReference type="AlphaFoldDB" id="A0A1W0VV87"/>
<organism evidence="2 3">
    <name type="scientific">Sorghum bicolor</name>
    <name type="common">Sorghum</name>
    <name type="synonym">Sorghum vulgare</name>
    <dbReference type="NCBI Taxonomy" id="4558"/>
    <lineage>
        <taxon>Eukaryota</taxon>
        <taxon>Viridiplantae</taxon>
        <taxon>Streptophyta</taxon>
        <taxon>Embryophyta</taxon>
        <taxon>Tracheophyta</taxon>
        <taxon>Spermatophyta</taxon>
        <taxon>Magnoliopsida</taxon>
        <taxon>Liliopsida</taxon>
        <taxon>Poales</taxon>
        <taxon>Poaceae</taxon>
        <taxon>PACMAD clade</taxon>
        <taxon>Panicoideae</taxon>
        <taxon>Andropogonodae</taxon>
        <taxon>Andropogoneae</taxon>
        <taxon>Sorghinae</taxon>
        <taxon>Sorghum</taxon>
    </lineage>
</organism>
<dbReference type="Gramene" id="OQU86058">
    <property type="protein sequence ID" value="OQU86058"/>
    <property type="gene ID" value="SORBI_3003G006866"/>
</dbReference>
<feature type="compositionally biased region" description="Low complexity" evidence="1">
    <location>
        <begin position="17"/>
        <end position="31"/>
    </location>
</feature>
<reference evidence="2 3" key="1">
    <citation type="journal article" date="2009" name="Nature">
        <title>The Sorghum bicolor genome and the diversification of grasses.</title>
        <authorList>
            <person name="Paterson A.H."/>
            <person name="Bowers J.E."/>
            <person name="Bruggmann R."/>
            <person name="Dubchak I."/>
            <person name="Grimwood J."/>
            <person name="Gundlach H."/>
            <person name="Haberer G."/>
            <person name="Hellsten U."/>
            <person name="Mitros T."/>
            <person name="Poliakov A."/>
            <person name="Schmutz J."/>
            <person name="Spannagl M."/>
            <person name="Tang H."/>
            <person name="Wang X."/>
            <person name="Wicker T."/>
            <person name="Bharti A.K."/>
            <person name="Chapman J."/>
            <person name="Feltus F.A."/>
            <person name="Gowik U."/>
            <person name="Grigoriev I.V."/>
            <person name="Lyons E."/>
            <person name="Maher C.A."/>
            <person name="Martis M."/>
            <person name="Narechania A."/>
            <person name="Otillar R.P."/>
            <person name="Penning B.W."/>
            <person name="Salamov A.A."/>
            <person name="Wang Y."/>
            <person name="Zhang L."/>
            <person name="Carpita N.C."/>
            <person name="Freeling M."/>
            <person name="Gingle A.R."/>
            <person name="Hash C.T."/>
            <person name="Keller B."/>
            <person name="Klein P."/>
            <person name="Kresovich S."/>
            <person name="McCann M.C."/>
            <person name="Ming R."/>
            <person name="Peterson D.G."/>
            <person name="Mehboob-ur-Rahman"/>
            <person name="Ware D."/>
            <person name="Westhoff P."/>
            <person name="Mayer K.F."/>
            <person name="Messing J."/>
            <person name="Rokhsar D.S."/>
        </authorList>
    </citation>
    <scope>NUCLEOTIDE SEQUENCE [LARGE SCALE GENOMIC DNA]</scope>
    <source>
        <strain evidence="3">cv. BTx623</strain>
    </source>
</reference>
<evidence type="ECO:0000313" key="2">
    <source>
        <dbReference type="EMBL" id="OQU86058.1"/>
    </source>
</evidence>
<evidence type="ECO:0000256" key="1">
    <source>
        <dbReference type="SAM" id="MobiDB-lite"/>
    </source>
</evidence>
<dbReference type="Proteomes" id="UP000000768">
    <property type="component" value="Chromosome 3"/>
</dbReference>
<proteinExistence type="predicted"/>
<dbReference type="EMBL" id="CM000762">
    <property type="protein sequence ID" value="OQU86058.1"/>
    <property type="molecule type" value="Genomic_DNA"/>
</dbReference>
<accession>A0A1W0VV87</accession>
<evidence type="ECO:0000313" key="3">
    <source>
        <dbReference type="Proteomes" id="UP000000768"/>
    </source>
</evidence>
<name>A0A1W0VV87_SORBI</name>